<protein>
    <submittedName>
        <fullName evidence="2">Metallopeptidase WLM</fullName>
    </submittedName>
</protein>
<dbReference type="RefSeq" id="YP_009046665.1">
    <property type="nucleotide sequence ID" value="NC_024451.1"/>
</dbReference>
<evidence type="ECO:0000313" key="2">
    <source>
        <dbReference type="EMBL" id="CCV02423.1"/>
    </source>
</evidence>
<dbReference type="GeneID" id="19738635"/>
<evidence type="ECO:0000313" key="3">
    <source>
        <dbReference type="Proteomes" id="UP000114278"/>
    </source>
</evidence>
<accession>A0A068QKR1</accession>
<dbReference type="KEGG" id="vg:19738635"/>
<gene>
    <name evidence="2" type="primary">051R</name>
    <name evidence="2" type="ORF">IIV31_051R</name>
</gene>
<keyword evidence="1" id="KW-0812">Transmembrane</keyword>
<evidence type="ECO:0000256" key="1">
    <source>
        <dbReference type="SAM" id="Phobius"/>
    </source>
</evidence>
<dbReference type="Proteomes" id="UP000114278">
    <property type="component" value="Segment"/>
</dbReference>
<dbReference type="EMBL" id="HF920637">
    <property type="protein sequence ID" value="CCV02423.1"/>
    <property type="molecule type" value="Genomic_DNA"/>
</dbReference>
<reference evidence="2 3" key="1">
    <citation type="journal article" date="2014" name="J. Gen. Virol.">
        <title>Genome sequence of a crustacean iridovirus, IIV31, isolated from the pill bug, Armadillidium vulgare.</title>
        <authorList>
            <person name="Piegu B."/>
            <person name="Guizard S."/>
            <person name="Yeping T."/>
            <person name="Cruaud C."/>
            <person name="Asgari S."/>
            <person name="Bideshi D.K."/>
            <person name="Federici B.A."/>
            <person name="Bigot Y."/>
        </authorList>
    </citation>
    <scope>NUCLEOTIDE SEQUENCE [LARGE SCALE GENOMIC DNA]</scope>
</reference>
<keyword evidence="1" id="KW-0472">Membrane</keyword>
<sequence>MIEDALIVSMLASAAAFLWFGFNKPNEGKRRKNVIEQWSMPIISSNDTESKVEREKSKEILSILKQKLKILFPEPPFSPIGEQRRRMFGGSLKMLNKRNILKEIKVTEGPKSFTINKREIFLCLKDKNDARYYDLNSLIFVFLHEMAHVLCDEVGHTQKFTQIFKELLEHADHYGVYDPTKPFVKNYCPS</sequence>
<keyword evidence="3" id="KW-1185">Reference proteome</keyword>
<dbReference type="OrthoDB" id="18386at10239"/>
<organism evidence="2 3">
    <name type="scientific">Armadillidium vulgare iridescent virus</name>
    <dbReference type="NCBI Taxonomy" id="72201"/>
    <lineage>
        <taxon>Viruses</taxon>
        <taxon>Varidnaviria</taxon>
        <taxon>Bamfordvirae</taxon>
        <taxon>Nucleocytoviricota</taxon>
        <taxon>Megaviricetes</taxon>
        <taxon>Pimascovirales</taxon>
        <taxon>Pimascovirales incertae sedis</taxon>
        <taxon>Iridoviridae</taxon>
        <taxon>Betairidovirinae</taxon>
        <taxon>Iridovirus</taxon>
        <taxon>Iridovirus armadillidium1</taxon>
        <taxon>Invertebrate iridescent virus 31</taxon>
    </lineage>
</organism>
<proteinExistence type="predicted"/>
<keyword evidence="1" id="KW-1133">Transmembrane helix</keyword>
<feature type="transmembrane region" description="Helical" evidence="1">
    <location>
        <begin position="6"/>
        <end position="22"/>
    </location>
</feature>
<name>A0A068QKR1_9VIRU</name>